<dbReference type="GO" id="GO:0032502">
    <property type="term" value="P:developmental process"/>
    <property type="evidence" value="ECO:0007669"/>
    <property type="project" value="UniProtKB-ARBA"/>
</dbReference>
<feature type="compositionally biased region" description="Basic and acidic residues" evidence="8">
    <location>
        <begin position="268"/>
        <end position="282"/>
    </location>
</feature>
<dbReference type="PRINTS" id="PR00716">
    <property type="entry name" value="MPIPHPHTASE"/>
</dbReference>
<dbReference type="GO" id="GO:0010971">
    <property type="term" value="P:positive regulation of G2/M transition of mitotic cell cycle"/>
    <property type="evidence" value="ECO:0007669"/>
    <property type="project" value="TreeGrafter"/>
</dbReference>
<dbReference type="GO" id="GO:0010256">
    <property type="term" value="P:endomembrane system organization"/>
    <property type="evidence" value="ECO:0007669"/>
    <property type="project" value="UniProtKB-ARBA"/>
</dbReference>
<dbReference type="FunFam" id="3.40.250.10:FF:000036">
    <property type="entry name" value="M-phase inducer phosphatase"/>
    <property type="match status" value="1"/>
</dbReference>
<evidence type="ECO:0000256" key="8">
    <source>
        <dbReference type="SAM" id="MobiDB-lite"/>
    </source>
</evidence>
<accession>A0A8K0K4S0</accession>
<keyword evidence="4" id="KW-0378">Hydrolase</keyword>
<dbReference type="Pfam" id="PF00581">
    <property type="entry name" value="Rhodanese"/>
    <property type="match status" value="1"/>
</dbReference>
<sequence length="631" mass="70263">MYGDKGLDNTRMASMIEPLSPQRSNILGILKSPKGKAASGPSSTRLSWRLGSCHGSVDKENLSFTSDSTPGLHDGSSILSALHSPPSKRLGQLLASPMRTRHPLEDHDPNSQDSGFGNSMPESEECRTLDSSPSFKAKGCTRVARRQDENETTYVSENTEFSQQVSSYSCVSSTEVSKFTSPSRAQLRSLPSSTPGKKVSPLCSPRNRWQSSHTHSPVLQKSHSSGAESIDDGFLDFLELEKASVVSSTTSGVPSGIGSLLSQPIVKNSEESSEKQQNEKVQSHTSFRRSISLIEGQTPPSSRVRMCLFREEKKSVEKENVEESEGTFGFKRPEPPEGQNCPSRVKRRRFAMQSNSAEYSSPQLWTSTKVETTTEEIVYMPPVLKRSISDSEAVIKSALQRSSTDPDLIGDFTRPYSLPLIPGRHQDLKTITPDTLAALLRGKYDDCVDSFDIIDCRYPYEFEGGHIKGAKNLFTKEQILNELINKVNEKKTSKDESSSSSENSVEGTSENKAKAEFKFKRDILVFHCEFSSERGPSLSRFLRESDRTYNKECYPALHYPEIYLLHGGYKAFFEKHRDLCEPCSYLPMLDARFESDFRYCRAKSKSWTGGAGTTIESSRLAFRGSLKRLGL</sequence>
<dbReference type="PANTHER" id="PTHR10828">
    <property type="entry name" value="M-PHASE INDUCER PHOSPHATASE DUAL SPECIFICITY PHOSPHATASE CDC25"/>
    <property type="match status" value="1"/>
</dbReference>
<dbReference type="Proteomes" id="UP000792457">
    <property type="component" value="Unassembled WGS sequence"/>
</dbReference>
<dbReference type="InterPro" id="IPR036873">
    <property type="entry name" value="Rhodanese-like_dom_sf"/>
</dbReference>
<feature type="region of interest" description="Disordered" evidence="8">
    <location>
        <begin position="324"/>
        <end position="344"/>
    </location>
</feature>
<evidence type="ECO:0000256" key="6">
    <source>
        <dbReference type="ARBA" id="ARBA00023306"/>
    </source>
</evidence>
<dbReference type="SMART" id="SM00450">
    <property type="entry name" value="RHOD"/>
    <property type="match status" value="1"/>
</dbReference>
<feature type="region of interest" description="Disordered" evidence="8">
    <location>
        <begin position="181"/>
        <end position="225"/>
    </location>
</feature>
<feature type="compositionally biased region" description="Polar residues" evidence="8">
    <location>
        <begin position="111"/>
        <end position="121"/>
    </location>
</feature>
<dbReference type="OrthoDB" id="26523at2759"/>
<dbReference type="SUPFAM" id="SSF52821">
    <property type="entry name" value="Rhodanese/Cell cycle control phosphatase"/>
    <property type="match status" value="1"/>
</dbReference>
<keyword evidence="3" id="KW-0132">Cell division</keyword>
<keyword evidence="5" id="KW-0904">Protein phosphatase</keyword>
<evidence type="ECO:0000313" key="11">
    <source>
        <dbReference type="Proteomes" id="UP000792457"/>
    </source>
</evidence>
<dbReference type="Pfam" id="PF06617">
    <property type="entry name" value="M-inducer_phosp"/>
    <property type="match status" value="1"/>
</dbReference>
<comment type="similarity">
    <text evidence="1">Belongs to the MPI phosphatase family.</text>
</comment>
<dbReference type="GO" id="GO:0004725">
    <property type="term" value="F:protein tyrosine phosphatase activity"/>
    <property type="evidence" value="ECO:0007669"/>
    <property type="project" value="UniProtKB-EC"/>
</dbReference>
<dbReference type="GO" id="GO:0005737">
    <property type="term" value="C:cytoplasm"/>
    <property type="evidence" value="ECO:0007669"/>
    <property type="project" value="TreeGrafter"/>
</dbReference>
<feature type="region of interest" description="Disordered" evidence="8">
    <location>
        <begin position="490"/>
        <end position="509"/>
    </location>
</feature>
<feature type="compositionally biased region" description="Polar residues" evidence="8">
    <location>
        <begin position="207"/>
        <end position="225"/>
    </location>
</feature>
<evidence type="ECO:0000259" key="9">
    <source>
        <dbReference type="PROSITE" id="PS50206"/>
    </source>
</evidence>
<evidence type="ECO:0000256" key="1">
    <source>
        <dbReference type="ARBA" id="ARBA00011065"/>
    </source>
</evidence>
<feature type="region of interest" description="Disordered" evidence="8">
    <location>
        <begin position="60"/>
        <end position="131"/>
    </location>
</feature>
<evidence type="ECO:0000256" key="4">
    <source>
        <dbReference type="ARBA" id="ARBA00022801"/>
    </source>
</evidence>
<reference evidence="10" key="2">
    <citation type="submission" date="2017-10" db="EMBL/GenBank/DDBJ databases">
        <title>Ladona fulva Genome sequencing and assembly.</title>
        <authorList>
            <person name="Murali S."/>
            <person name="Richards S."/>
            <person name="Bandaranaike D."/>
            <person name="Bellair M."/>
            <person name="Blankenburg K."/>
            <person name="Chao H."/>
            <person name="Dinh H."/>
            <person name="Doddapaneni H."/>
            <person name="Dugan-Rocha S."/>
            <person name="Elkadiri S."/>
            <person name="Gnanaolivu R."/>
            <person name="Hernandez B."/>
            <person name="Skinner E."/>
            <person name="Javaid M."/>
            <person name="Lee S."/>
            <person name="Li M."/>
            <person name="Ming W."/>
            <person name="Munidasa M."/>
            <person name="Muniz J."/>
            <person name="Nguyen L."/>
            <person name="Hughes D."/>
            <person name="Osuji N."/>
            <person name="Pu L.-L."/>
            <person name="Puazo M."/>
            <person name="Qu C."/>
            <person name="Quiroz J."/>
            <person name="Raj R."/>
            <person name="Weissenberger G."/>
            <person name="Xin Y."/>
            <person name="Zou X."/>
            <person name="Han Y."/>
            <person name="Worley K."/>
            <person name="Muzny D."/>
            <person name="Gibbs R."/>
        </authorList>
    </citation>
    <scope>NUCLEOTIDE SEQUENCE</scope>
    <source>
        <strain evidence="10">Sampled in the wild</strain>
    </source>
</reference>
<dbReference type="GO" id="GO:0051301">
    <property type="term" value="P:cell division"/>
    <property type="evidence" value="ECO:0007669"/>
    <property type="project" value="UniProtKB-KW"/>
</dbReference>
<evidence type="ECO:0000256" key="2">
    <source>
        <dbReference type="ARBA" id="ARBA00013064"/>
    </source>
</evidence>
<dbReference type="InterPro" id="IPR000751">
    <property type="entry name" value="MPI_Phosphatase"/>
</dbReference>
<evidence type="ECO:0000256" key="5">
    <source>
        <dbReference type="ARBA" id="ARBA00022912"/>
    </source>
</evidence>
<dbReference type="GO" id="GO:0005634">
    <property type="term" value="C:nucleus"/>
    <property type="evidence" value="ECO:0007669"/>
    <property type="project" value="TreeGrafter"/>
</dbReference>
<comment type="catalytic activity">
    <reaction evidence="7">
        <text>O-phospho-L-tyrosyl-[protein] + H2O = L-tyrosyl-[protein] + phosphate</text>
        <dbReference type="Rhea" id="RHEA:10684"/>
        <dbReference type="Rhea" id="RHEA-COMP:10136"/>
        <dbReference type="Rhea" id="RHEA-COMP:20101"/>
        <dbReference type="ChEBI" id="CHEBI:15377"/>
        <dbReference type="ChEBI" id="CHEBI:43474"/>
        <dbReference type="ChEBI" id="CHEBI:46858"/>
        <dbReference type="ChEBI" id="CHEBI:61978"/>
        <dbReference type="EC" id="3.1.3.48"/>
    </reaction>
</comment>
<dbReference type="EMBL" id="KZ308337">
    <property type="protein sequence ID" value="KAG8227741.1"/>
    <property type="molecule type" value="Genomic_DNA"/>
</dbReference>
<feature type="region of interest" description="Disordered" evidence="8">
    <location>
        <begin position="266"/>
        <end position="287"/>
    </location>
</feature>
<keyword evidence="6" id="KW-0131">Cell cycle</keyword>
<keyword evidence="11" id="KW-1185">Reference proteome</keyword>
<feature type="domain" description="Rhodanese" evidence="9">
    <location>
        <begin position="447"/>
        <end position="581"/>
    </location>
</feature>
<evidence type="ECO:0000313" key="10">
    <source>
        <dbReference type="EMBL" id="KAG8227741.1"/>
    </source>
</evidence>
<dbReference type="InterPro" id="IPR001763">
    <property type="entry name" value="Rhodanese-like_dom"/>
</dbReference>
<reference evidence="10" key="1">
    <citation type="submission" date="2013-04" db="EMBL/GenBank/DDBJ databases">
        <authorList>
            <person name="Qu J."/>
            <person name="Murali S.C."/>
            <person name="Bandaranaike D."/>
            <person name="Bellair M."/>
            <person name="Blankenburg K."/>
            <person name="Chao H."/>
            <person name="Dinh H."/>
            <person name="Doddapaneni H."/>
            <person name="Downs B."/>
            <person name="Dugan-Rocha S."/>
            <person name="Elkadiri S."/>
            <person name="Gnanaolivu R.D."/>
            <person name="Hernandez B."/>
            <person name="Javaid M."/>
            <person name="Jayaseelan J.C."/>
            <person name="Lee S."/>
            <person name="Li M."/>
            <person name="Ming W."/>
            <person name="Munidasa M."/>
            <person name="Muniz J."/>
            <person name="Nguyen L."/>
            <person name="Ongeri F."/>
            <person name="Osuji N."/>
            <person name="Pu L.-L."/>
            <person name="Puazo M."/>
            <person name="Qu C."/>
            <person name="Quiroz J."/>
            <person name="Raj R."/>
            <person name="Weissenberger G."/>
            <person name="Xin Y."/>
            <person name="Zou X."/>
            <person name="Han Y."/>
            <person name="Richards S."/>
            <person name="Worley K."/>
            <person name="Muzny D."/>
            <person name="Gibbs R."/>
        </authorList>
    </citation>
    <scope>NUCLEOTIDE SEQUENCE</scope>
    <source>
        <strain evidence="10">Sampled in the wild</strain>
    </source>
</reference>
<dbReference type="PROSITE" id="PS50206">
    <property type="entry name" value="RHODANESE_3"/>
    <property type="match status" value="1"/>
</dbReference>
<dbReference type="EC" id="3.1.3.48" evidence="2"/>
<feature type="compositionally biased region" description="Polar residues" evidence="8">
    <location>
        <begin position="181"/>
        <end position="195"/>
    </location>
</feature>
<dbReference type="AlphaFoldDB" id="A0A8K0K4S0"/>
<dbReference type="PANTHER" id="PTHR10828:SF17">
    <property type="entry name" value="PROTEIN-TYROSINE-PHOSPHATASE"/>
    <property type="match status" value="1"/>
</dbReference>
<dbReference type="GO" id="GO:0009794">
    <property type="term" value="P:regulation of mitotic cell cycle, embryonic"/>
    <property type="evidence" value="ECO:0007669"/>
    <property type="project" value="UniProtKB-ARBA"/>
</dbReference>
<dbReference type="Gene3D" id="3.40.250.10">
    <property type="entry name" value="Rhodanese-like domain"/>
    <property type="match status" value="1"/>
</dbReference>
<organism evidence="10 11">
    <name type="scientific">Ladona fulva</name>
    <name type="common">Scarce chaser dragonfly</name>
    <name type="synonym">Libellula fulva</name>
    <dbReference type="NCBI Taxonomy" id="123851"/>
    <lineage>
        <taxon>Eukaryota</taxon>
        <taxon>Metazoa</taxon>
        <taxon>Ecdysozoa</taxon>
        <taxon>Arthropoda</taxon>
        <taxon>Hexapoda</taxon>
        <taxon>Insecta</taxon>
        <taxon>Pterygota</taxon>
        <taxon>Palaeoptera</taxon>
        <taxon>Odonata</taxon>
        <taxon>Epiprocta</taxon>
        <taxon>Anisoptera</taxon>
        <taxon>Libelluloidea</taxon>
        <taxon>Libellulidae</taxon>
        <taxon>Ladona</taxon>
    </lineage>
</organism>
<evidence type="ECO:0000256" key="7">
    <source>
        <dbReference type="ARBA" id="ARBA00051722"/>
    </source>
</evidence>
<comment type="caution">
    <text evidence="10">The sequence shown here is derived from an EMBL/GenBank/DDBJ whole genome shotgun (WGS) entry which is preliminary data.</text>
</comment>
<protein>
    <recommendedName>
        <fullName evidence="2">protein-tyrosine-phosphatase</fullName>
        <ecNumber evidence="2">3.1.3.48</ecNumber>
    </recommendedName>
</protein>
<proteinExistence type="inferred from homology"/>
<evidence type="ECO:0000256" key="3">
    <source>
        <dbReference type="ARBA" id="ARBA00022618"/>
    </source>
</evidence>
<dbReference type="GO" id="GO:0000086">
    <property type="term" value="P:G2/M transition of mitotic cell cycle"/>
    <property type="evidence" value="ECO:0007669"/>
    <property type="project" value="TreeGrafter"/>
</dbReference>
<dbReference type="GO" id="GO:0110032">
    <property type="term" value="P:positive regulation of G2/MI transition of meiotic cell cycle"/>
    <property type="evidence" value="ECO:0007669"/>
    <property type="project" value="TreeGrafter"/>
</dbReference>
<dbReference type="CDD" id="cd01530">
    <property type="entry name" value="Cdc25"/>
    <property type="match status" value="1"/>
</dbReference>
<feature type="compositionally biased region" description="Low complexity" evidence="8">
    <location>
        <begin position="498"/>
        <end position="508"/>
    </location>
</feature>
<gene>
    <name evidence="10" type="ORF">J437_LFUL008385</name>
</gene>
<name>A0A8K0K4S0_LADFU</name>